<keyword evidence="3" id="KW-1185">Reference proteome</keyword>
<feature type="domain" description="YdhG-like" evidence="1">
    <location>
        <begin position="17"/>
        <end position="111"/>
    </location>
</feature>
<dbReference type="EMBL" id="JBDJNQ010000001">
    <property type="protein sequence ID" value="MEN5376224.1"/>
    <property type="molecule type" value="Genomic_DNA"/>
</dbReference>
<evidence type="ECO:0000313" key="2">
    <source>
        <dbReference type="EMBL" id="MEN5376224.1"/>
    </source>
</evidence>
<evidence type="ECO:0000313" key="3">
    <source>
        <dbReference type="Proteomes" id="UP001409291"/>
    </source>
</evidence>
<proteinExistence type="predicted"/>
<sequence length="126" mass="14771">MFETVENYYHSKKEPIKSCLLALKEIILRLDPLITETQKWGMPCFCYKNRIFCYLSIDSKKDIPYIMMVEGRHLDIPALESGNRSKMKVFYVDPNADFDLVTINHIMQEALNLYRTGLLKTNTKNT</sequence>
<dbReference type="RefSeq" id="WP_346580542.1">
    <property type="nucleotide sequence ID" value="NZ_JBDJLH010000005.1"/>
</dbReference>
<dbReference type="SUPFAM" id="SSF159888">
    <property type="entry name" value="YdhG-like"/>
    <property type="match status" value="1"/>
</dbReference>
<dbReference type="InterPro" id="IPR014922">
    <property type="entry name" value="YdhG-like"/>
</dbReference>
<protein>
    <submittedName>
        <fullName evidence="2">DUF1801 domain-containing protein</fullName>
    </submittedName>
</protein>
<dbReference type="Pfam" id="PF08818">
    <property type="entry name" value="DUF1801"/>
    <property type="match status" value="1"/>
</dbReference>
<gene>
    <name evidence="2" type="ORF">ABE541_03020</name>
</gene>
<reference evidence="2 3" key="1">
    <citation type="submission" date="2024-04" db="EMBL/GenBank/DDBJ databases">
        <title>WGS of bacteria from Torrens River.</title>
        <authorList>
            <person name="Wyrsch E.R."/>
            <person name="Drigo B."/>
        </authorList>
    </citation>
    <scope>NUCLEOTIDE SEQUENCE [LARGE SCALE GENOMIC DNA]</scope>
    <source>
        <strain evidence="2 3">TWI391</strain>
    </source>
</reference>
<dbReference type="Proteomes" id="UP001409291">
    <property type="component" value="Unassembled WGS sequence"/>
</dbReference>
<accession>A0ABV0BRI7</accession>
<dbReference type="Gene3D" id="3.90.1150.200">
    <property type="match status" value="1"/>
</dbReference>
<comment type="caution">
    <text evidence="2">The sequence shown here is derived from an EMBL/GenBank/DDBJ whole genome shotgun (WGS) entry which is preliminary data.</text>
</comment>
<name>A0ABV0BRI7_9SPHI</name>
<organism evidence="2 3">
    <name type="scientific">Sphingobacterium kitahiroshimense</name>
    <dbReference type="NCBI Taxonomy" id="470446"/>
    <lineage>
        <taxon>Bacteria</taxon>
        <taxon>Pseudomonadati</taxon>
        <taxon>Bacteroidota</taxon>
        <taxon>Sphingobacteriia</taxon>
        <taxon>Sphingobacteriales</taxon>
        <taxon>Sphingobacteriaceae</taxon>
        <taxon>Sphingobacterium</taxon>
    </lineage>
</organism>
<evidence type="ECO:0000259" key="1">
    <source>
        <dbReference type="Pfam" id="PF08818"/>
    </source>
</evidence>